<accession>A0A4U7B196</accession>
<evidence type="ECO:0000313" key="2">
    <source>
        <dbReference type="Proteomes" id="UP000308133"/>
    </source>
</evidence>
<evidence type="ECO:0000313" key="1">
    <source>
        <dbReference type="EMBL" id="TKX23121.1"/>
    </source>
</evidence>
<proteinExistence type="predicted"/>
<protein>
    <submittedName>
        <fullName evidence="1">Uncharacterized protein</fullName>
    </submittedName>
</protein>
<dbReference type="AlphaFoldDB" id="A0A4U7B196"/>
<reference evidence="1 2" key="1">
    <citation type="submission" date="2018-02" db="EMBL/GenBank/DDBJ databases">
        <title>Draft genome sequences of Elsinoe sp., causing black scab on jojoba.</title>
        <authorList>
            <person name="Stodart B."/>
            <person name="Jeffress S."/>
            <person name="Ash G."/>
            <person name="Arun Chinnappa K."/>
        </authorList>
    </citation>
    <scope>NUCLEOTIDE SEQUENCE [LARGE SCALE GENOMIC DNA]</scope>
    <source>
        <strain evidence="1 2">Hillstone_2</strain>
    </source>
</reference>
<comment type="caution">
    <text evidence="1">The sequence shown here is derived from an EMBL/GenBank/DDBJ whole genome shotgun (WGS) entry which is preliminary data.</text>
</comment>
<organism evidence="1 2">
    <name type="scientific">Elsinoe australis</name>
    <dbReference type="NCBI Taxonomy" id="40998"/>
    <lineage>
        <taxon>Eukaryota</taxon>
        <taxon>Fungi</taxon>
        <taxon>Dikarya</taxon>
        <taxon>Ascomycota</taxon>
        <taxon>Pezizomycotina</taxon>
        <taxon>Dothideomycetes</taxon>
        <taxon>Dothideomycetidae</taxon>
        <taxon>Myriangiales</taxon>
        <taxon>Elsinoaceae</taxon>
        <taxon>Elsinoe</taxon>
    </lineage>
</organism>
<dbReference type="EMBL" id="PTQR01000057">
    <property type="protein sequence ID" value="TKX23121.1"/>
    <property type="molecule type" value="Genomic_DNA"/>
</dbReference>
<gene>
    <name evidence="1" type="ORF">C1H76_4669</name>
</gene>
<sequence length="258" mass="30681">MILELMSSDNYQAATVETVKISSITTARPCTLLSLPREIKDKIYRALLELDFERGYPRRIFNYDAFARRWMELDDTDPPLYTLSLYYTCTTIRRELKDMLFEADTIDISLSVPWRTGIIMPTLPDVDWMRVKSIKLSLTVNRPVFGLLQLLMEKTAWGKNLTHLEVYTHIKCKFFEQDMGLLEPIWSNIEIQMPIIVGICEPRYIRERGLRKWRIVARRRDRARQMEKARWEAMLEKMSKRQTEMADDRLLEYNDLDL</sequence>
<dbReference type="Proteomes" id="UP000308133">
    <property type="component" value="Unassembled WGS sequence"/>
</dbReference>
<name>A0A4U7B196_9PEZI</name>